<protein>
    <submittedName>
        <fullName evidence="1">Uncharacterized protein</fullName>
    </submittedName>
</protein>
<dbReference type="KEGG" id="tfl:RPIT_12825"/>
<reference evidence="1 2" key="1">
    <citation type="journal article" date="2016" name="Int. J. Syst. Evol. Microbiol.">
        <title>Tessaracoccus flavus sp. nov., isolated from the drainage system of a lindane-producing factory.</title>
        <authorList>
            <person name="Kumari R."/>
            <person name="Singh P."/>
            <person name="Schumann P."/>
            <person name="Lal R."/>
        </authorList>
    </citation>
    <scope>NUCLEOTIDE SEQUENCE [LARGE SCALE GENOMIC DNA]</scope>
    <source>
        <strain evidence="1 2">RP1T</strain>
    </source>
</reference>
<dbReference type="SUPFAM" id="SSF51182">
    <property type="entry name" value="RmlC-like cupins"/>
    <property type="match status" value="1"/>
</dbReference>
<organism evidence="1 2">
    <name type="scientific">Tessaracoccus flavus</name>
    <dbReference type="NCBI Taxonomy" id="1610493"/>
    <lineage>
        <taxon>Bacteria</taxon>
        <taxon>Bacillati</taxon>
        <taxon>Actinomycetota</taxon>
        <taxon>Actinomycetes</taxon>
        <taxon>Propionibacteriales</taxon>
        <taxon>Propionibacteriaceae</taxon>
        <taxon>Tessaracoccus</taxon>
    </lineage>
</organism>
<dbReference type="STRING" id="1610493.RPIT_12825"/>
<sequence>MPLYEFYDNAVNDIPLASEHLDRAAFGTEAVIDKLAGALSEGSRMGIDGWYGVDWKALTAALSAAAEAKGISLTLVPSAQLYISQDEIADYQKTYETDDPSFGWVNSDGVLEDLLDPSAVEELKKQLGDGAGTIVVYGPGACVKDLEGSYDTRVYADFTMQPMLWQMWGGELVPFGTEEASTDYFWKKYYYNDFYLLYRQKKVAFEAMDIYVSAVHSDALVALERDGYNLVIDELVKRPIKQVKILQPGPWGAYRYKDLWEVPGLEANAWNELAGIELSILVNLGPDVPLNMPTQNIMQRPEQLVGKHVHENYPDLFPLQVWLDDGYFPKPVPFERSSMPIHDHPSTDYVREHFNEPMGRYETYYIIESYKGSSTWMGYKEDADLEEWERLCRESENRKEIPNWQDFVCRWDTNVGDLFLIPPGTTHGHGGNQMILELDTGPSVAGTEYSFFTYDFARPTWDDETKTMTGKPMKMHTAHSFDNHRWIRENRVRSHHRARPITVDGDGKFRKDQYTSLPEMPFHIERIFLEHEAVNDTEGKFVHIATLAEGKRVTVRSKSNPEWSTSIDRFQSCIIPAGMGEHEYLNEDGSHALVVIIRLKEG</sequence>
<dbReference type="AlphaFoldDB" id="A0A1Q2CHI4"/>
<proteinExistence type="predicted"/>
<dbReference type="EMBL" id="CP019605">
    <property type="protein sequence ID" value="AQP45579.1"/>
    <property type="molecule type" value="Genomic_DNA"/>
</dbReference>
<dbReference type="OrthoDB" id="9808275at2"/>
<dbReference type="Proteomes" id="UP000188324">
    <property type="component" value="Chromosome"/>
</dbReference>
<name>A0A1Q2CHI4_9ACTN</name>
<dbReference type="RefSeq" id="WP_077343788.1">
    <property type="nucleotide sequence ID" value="NZ_CP019605.1"/>
</dbReference>
<accession>A0A1Q2CHI4</accession>
<dbReference type="Gene3D" id="2.60.120.10">
    <property type="entry name" value="Jelly Rolls"/>
    <property type="match status" value="1"/>
</dbReference>
<gene>
    <name evidence="1" type="ORF">RPIT_12825</name>
</gene>
<dbReference type="InterPro" id="IPR014710">
    <property type="entry name" value="RmlC-like_jellyroll"/>
</dbReference>
<evidence type="ECO:0000313" key="1">
    <source>
        <dbReference type="EMBL" id="AQP45579.1"/>
    </source>
</evidence>
<keyword evidence="2" id="KW-1185">Reference proteome</keyword>
<dbReference type="InterPro" id="IPR011051">
    <property type="entry name" value="RmlC_Cupin_sf"/>
</dbReference>
<evidence type="ECO:0000313" key="2">
    <source>
        <dbReference type="Proteomes" id="UP000188324"/>
    </source>
</evidence>